<dbReference type="Gene3D" id="1.10.3090.10">
    <property type="entry name" value="cca-adding enzyme, domain 2"/>
    <property type="match status" value="1"/>
</dbReference>
<dbReference type="Pfam" id="PF01743">
    <property type="entry name" value="PolyA_pol"/>
    <property type="match status" value="1"/>
</dbReference>
<dbReference type="InterPro" id="IPR032828">
    <property type="entry name" value="PolyA_RNA-bd"/>
</dbReference>
<evidence type="ECO:0000256" key="3">
    <source>
        <dbReference type="ARBA" id="ARBA00022694"/>
    </source>
</evidence>
<dbReference type="PANTHER" id="PTHR46173:SF1">
    <property type="entry name" value="CCA TRNA NUCLEOTIDYLTRANSFERASE 1, MITOCHONDRIAL"/>
    <property type="match status" value="1"/>
</dbReference>
<dbReference type="CDD" id="cd05398">
    <property type="entry name" value="NT_ClassII-CCAase"/>
    <property type="match status" value="1"/>
</dbReference>
<name>A0ABY7X1X4_9BACL</name>
<dbReference type="SUPFAM" id="SSF81891">
    <property type="entry name" value="Poly A polymerase C-terminal region-like"/>
    <property type="match status" value="1"/>
</dbReference>
<keyword evidence="4 13" id="KW-0548">Nucleotidyltransferase</keyword>
<comment type="similarity">
    <text evidence="9">Belongs to the tRNA nucleotidyltransferase/poly(A) polymerase family.</text>
</comment>
<dbReference type="Gene3D" id="3.30.460.10">
    <property type="entry name" value="Beta Polymerase, domain 2"/>
    <property type="match status" value="1"/>
</dbReference>
<protein>
    <submittedName>
        <fullName evidence="13">CCA tRNA nucleotidyltransferase</fullName>
        <ecNumber evidence="13">2.7.7.72</ecNumber>
    </submittedName>
</protein>
<sequence>MTEWEYAKKIIETIEYHGGEAYIVGGAVRDYVLGSLPDDIDLATSLFPEEVMTLFPKSVPTGIEHGTVTVILNHHPFEVTTFRSEGSYSDSRRPDHVALGVSLEEDLLRRDFTMNAMAFHDGQVVDLFGGQHDLEERIIRTVGSPYERFGEDALRIMRALRFMSQLDFTLHEELRHAANRLGHRLEHIAMERIAIEFEKLLTGPAYRRALGEMIELGIHHYLPNVSTELMRCVQEDVRTPVNAVSGWALFIYHAKDEDWLLPWKRSNTIKREARTLARLCEVGLDTMTVYLTDEHTLSTYFRMNGESDRSHELKQSLPMKSRKEMMFNGRDALELGARGETIKHLLADLEQRVVLQEVPNHETVLKEEAKRWLQRAGVS</sequence>
<dbReference type="GO" id="GO:0004810">
    <property type="term" value="F:CCA tRNA nucleotidyltransferase activity"/>
    <property type="evidence" value="ECO:0007669"/>
    <property type="project" value="UniProtKB-EC"/>
</dbReference>
<keyword evidence="6" id="KW-0547">Nucleotide-binding</keyword>
<evidence type="ECO:0000256" key="4">
    <source>
        <dbReference type="ARBA" id="ARBA00022695"/>
    </source>
</evidence>
<evidence type="ECO:0000256" key="1">
    <source>
        <dbReference type="ARBA" id="ARBA00001946"/>
    </source>
</evidence>
<evidence type="ECO:0000259" key="10">
    <source>
        <dbReference type="Pfam" id="PF01743"/>
    </source>
</evidence>
<dbReference type="Pfam" id="PF12627">
    <property type="entry name" value="PolyA_pol_RNAbd"/>
    <property type="match status" value="1"/>
</dbReference>
<gene>
    <name evidence="13" type="ORF">PTI97_06145</name>
</gene>
<dbReference type="InterPro" id="IPR032810">
    <property type="entry name" value="CCA-adding_enz_C"/>
</dbReference>
<evidence type="ECO:0000256" key="6">
    <source>
        <dbReference type="ARBA" id="ARBA00022741"/>
    </source>
</evidence>
<reference evidence="13 14" key="1">
    <citation type="submission" date="2023-02" db="EMBL/GenBank/DDBJ databases">
        <title>A bacterium isolated from plastisphere.</title>
        <authorList>
            <person name="Sun Y."/>
        </authorList>
    </citation>
    <scope>NUCLEOTIDE SEQUENCE [LARGE SCALE GENOMIC DNA]</scope>
    <source>
        <strain evidence="14">a-1</strain>
    </source>
</reference>
<dbReference type="EC" id="2.7.7.72" evidence="13"/>
<evidence type="ECO:0000256" key="2">
    <source>
        <dbReference type="ARBA" id="ARBA00022679"/>
    </source>
</evidence>
<evidence type="ECO:0000256" key="9">
    <source>
        <dbReference type="RuleBase" id="RU003953"/>
    </source>
</evidence>
<dbReference type="SUPFAM" id="SSF81301">
    <property type="entry name" value="Nucleotidyltransferase"/>
    <property type="match status" value="1"/>
</dbReference>
<feature type="domain" description="Poly A polymerase head" evidence="10">
    <location>
        <begin position="21"/>
        <end position="140"/>
    </location>
</feature>
<dbReference type="Pfam" id="PF13735">
    <property type="entry name" value="tRNA_NucTran2_2"/>
    <property type="match status" value="1"/>
</dbReference>
<dbReference type="InterPro" id="IPR043519">
    <property type="entry name" value="NT_sf"/>
</dbReference>
<evidence type="ECO:0000259" key="11">
    <source>
        <dbReference type="Pfam" id="PF12627"/>
    </source>
</evidence>
<evidence type="ECO:0000259" key="12">
    <source>
        <dbReference type="Pfam" id="PF13735"/>
    </source>
</evidence>
<evidence type="ECO:0000313" key="14">
    <source>
        <dbReference type="Proteomes" id="UP001213680"/>
    </source>
</evidence>
<keyword evidence="3" id="KW-0819">tRNA processing</keyword>
<keyword evidence="5" id="KW-0479">Metal-binding</keyword>
<accession>A0ABY7X1X4</accession>
<feature type="domain" description="CCA-adding enzyme C-terminal" evidence="12">
    <location>
        <begin position="245"/>
        <end position="367"/>
    </location>
</feature>
<keyword evidence="14" id="KW-1185">Reference proteome</keyword>
<dbReference type="InterPro" id="IPR050264">
    <property type="entry name" value="Bact_CCA-adding_enz_type3_sf"/>
</dbReference>
<comment type="cofactor">
    <cofactor evidence="1">
        <name>Mg(2+)</name>
        <dbReference type="ChEBI" id="CHEBI:18420"/>
    </cofactor>
</comment>
<evidence type="ECO:0000256" key="5">
    <source>
        <dbReference type="ARBA" id="ARBA00022723"/>
    </source>
</evidence>
<dbReference type="Gene3D" id="1.10.246.80">
    <property type="match status" value="1"/>
</dbReference>
<evidence type="ECO:0000313" key="13">
    <source>
        <dbReference type="EMBL" id="WDH77097.1"/>
    </source>
</evidence>
<dbReference type="PANTHER" id="PTHR46173">
    <property type="entry name" value="CCA TRNA NUCLEOTIDYLTRANSFERASE 1, MITOCHONDRIAL"/>
    <property type="match status" value="1"/>
</dbReference>
<keyword evidence="7" id="KW-0460">Magnesium</keyword>
<dbReference type="RefSeq" id="WP_214698292.1">
    <property type="nucleotide sequence ID" value="NZ_CP118099.1"/>
</dbReference>
<feature type="domain" description="tRNA nucleotidyltransferase/poly(A) polymerase RNA and SrmB- binding" evidence="11">
    <location>
        <begin position="167"/>
        <end position="225"/>
    </location>
</feature>
<dbReference type="Proteomes" id="UP001213680">
    <property type="component" value="Chromosome"/>
</dbReference>
<evidence type="ECO:0000256" key="7">
    <source>
        <dbReference type="ARBA" id="ARBA00022842"/>
    </source>
</evidence>
<keyword evidence="2 9" id="KW-0808">Transferase</keyword>
<dbReference type="NCBIfam" id="NF009814">
    <property type="entry name" value="PRK13299.1"/>
    <property type="match status" value="1"/>
</dbReference>
<dbReference type="EMBL" id="CP118099">
    <property type="protein sequence ID" value="WDH77097.1"/>
    <property type="molecule type" value="Genomic_DNA"/>
</dbReference>
<evidence type="ECO:0000256" key="8">
    <source>
        <dbReference type="ARBA" id="ARBA00022884"/>
    </source>
</evidence>
<dbReference type="InterPro" id="IPR002646">
    <property type="entry name" value="PolA_pol_head_dom"/>
</dbReference>
<keyword evidence="8 9" id="KW-0694">RNA-binding</keyword>
<proteinExistence type="inferred from homology"/>
<organism evidence="13 14">
    <name type="scientific">Exiguobacterium marinum</name>
    <dbReference type="NCBI Taxonomy" id="273528"/>
    <lineage>
        <taxon>Bacteria</taxon>
        <taxon>Bacillati</taxon>
        <taxon>Bacillota</taxon>
        <taxon>Bacilli</taxon>
        <taxon>Bacillales</taxon>
        <taxon>Bacillales Family XII. Incertae Sedis</taxon>
        <taxon>Exiguobacterium</taxon>
    </lineage>
</organism>